<keyword evidence="3" id="KW-0046">Antibiotic resistance</keyword>
<protein>
    <recommendedName>
        <fullName evidence="2">Bleomycin resistance protein</fullName>
    </recommendedName>
</protein>
<dbReference type="GeneID" id="93641961"/>
<evidence type="ECO:0000256" key="3">
    <source>
        <dbReference type="ARBA" id="ARBA00023251"/>
    </source>
</evidence>
<organism evidence="4 5">
    <name type="scientific">Priestia megaterium (strain ATCC 14581 / DSM 32 / CCUG 1817 / JCM 2506 / NBRC 15308 / NCIMB 9376 / NCTC 10342 / NRRL B-14308 / VKM B-512 / Ford 19)</name>
    <name type="common">Bacillus megaterium</name>
    <dbReference type="NCBI Taxonomy" id="1348623"/>
    <lineage>
        <taxon>Bacteria</taxon>
        <taxon>Bacillati</taxon>
        <taxon>Bacillota</taxon>
        <taxon>Bacilli</taxon>
        <taxon>Bacillales</taxon>
        <taxon>Bacillaceae</taxon>
        <taxon>Priestia</taxon>
    </lineage>
</organism>
<dbReference type="EMBL" id="CP009920">
    <property type="protein sequence ID" value="AJI25079.1"/>
    <property type="molecule type" value="Genomic_DNA"/>
</dbReference>
<dbReference type="SUPFAM" id="SSF54593">
    <property type="entry name" value="Glyoxalase/Bleomycin resistance protein/Dihydroxybiphenyl dioxygenase"/>
    <property type="match status" value="1"/>
</dbReference>
<dbReference type="AlphaFoldDB" id="A0A0B6AYT4"/>
<gene>
    <name evidence="4" type="ORF">BG04_3920</name>
</gene>
<comment type="similarity">
    <text evidence="1">Belongs to the bleomycin resistance protein family.</text>
</comment>
<dbReference type="InterPro" id="IPR029068">
    <property type="entry name" value="Glyas_Bleomycin-R_OHBP_Dase"/>
</dbReference>
<evidence type="ECO:0000256" key="2">
    <source>
        <dbReference type="ARBA" id="ARBA00021572"/>
    </source>
</evidence>
<accession>A0A0B6AYT4</accession>
<proteinExistence type="inferred from homology"/>
<dbReference type="HOGENOM" id="CLU_046006_15_0_9"/>
<name>A0A0B6AYT4_PRIM2</name>
<dbReference type="RefSeq" id="WP_034653168.1">
    <property type="nucleotide sequence ID" value="NZ_BCVB01000002.1"/>
</dbReference>
<evidence type="ECO:0000313" key="4">
    <source>
        <dbReference type="EMBL" id="AJI25079.1"/>
    </source>
</evidence>
<dbReference type="Proteomes" id="UP000031829">
    <property type="component" value="Chromosome"/>
</dbReference>
<dbReference type="InterPro" id="IPR000335">
    <property type="entry name" value="Bleomycin-R"/>
</dbReference>
<evidence type="ECO:0000256" key="1">
    <source>
        <dbReference type="ARBA" id="ARBA00011051"/>
    </source>
</evidence>
<dbReference type="GO" id="GO:0046677">
    <property type="term" value="P:response to antibiotic"/>
    <property type="evidence" value="ECO:0007669"/>
    <property type="project" value="UniProtKB-KW"/>
</dbReference>
<dbReference type="KEGG" id="bmeg:BG04_3920"/>
<reference evidence="4 5" key="1">
    <citation type="journal article" date="2015" name="Genome Announc.">
        <title>Complete genome sequences for 35 biothreat assay-relevant bacillus species.</title>
        <authorList>
            <person name="Johnson S.L."/>
            <person name="Daligault H.E."/>
            <person name="Davenport K.W."/>
            <person name="Jaissle J."/>
            <person name="Frey K.G."/>
            <person name="Ladner J.T."/>
            <person name="Broomall S.M."/>
            <person name="Bishop-Lilly K.A."/>
            <person name="Bruce D.C."/>
            <person name="Gibbons H.S."/>
            <person name="Coyne S.R."/>
            <person name="Lo C.C."/>
            <person name="Meincke L."/>
            <person name="Munk A.C."/>
            <person name="Koroleva G.I."/>
            <person name="Rosenzweig C.N."/>
            <person name="Palacios G.F."/>
            <person name="Redden C.L."/>
            <person name="Minogue T.D."/>
            <person name="Chain P.S."/>
        </authorList>
    </citation>
    <scope>NUCLEOTIDE SEQUENCE [LARGE SCALE GENOMIC DNA]</scope>
    <source>
        <strain evidence="5">ATCC 14581 / DSM 32 / JCM 2506 / NBRC 15308 / NCIMB 9376 / NCTC 10342 / NRRL B-14308 / VKM B-512</strain>
    </source>
</reference>
<sequence length="130" mass="15414">MKFNKLIPELSVKDIHKSKKFYLEILGFKLNYERTEDQFTFISLNGAQMMIEQCNGHWETAELEYPYGRGINFQIEVENIEVILQNLKNHNISLFRDTMINNYSGFTQKEFIVQDPDGYLLRFSQAYSIQ</sequence>
<dbReference type="InterPro" id="IPR037523">
    <property type="entry name" value="VOC_core"/>
</dbReference>
<dbReference type="CDD" id="cd08349">
    <property type="entry name" value="BLMA_like"/>
    <property type="match status" value="1"/>
</dbReference>
<dbReference type="Gene3D" id="3.10.180.10">
    <property type="entry name" value="2,3-Dihydroxybiphenyl 1,2-Dioxygenase, domain 1"/>
    <property type="match status" value="1"/>
</dbReference>
<dbReference type="Pfam" id="PF00903">
    <property type="entry name" value="Glyoxalase"/>
    <property type="match status" value="1"/>
</dbReference>
<dbReference type="InterPro" id="IPR004360">
    <property type="entry name" value="Glyas_Fos-R_dOase_dom"/>
</dbReference>
<dbReference type="PROSITE" id="PS51819">
    <property type="entry name" value="VOC"/>
    <property type="match status" value="1"/>
</dbReference>
<evidence type="ECO:0000313" key="5">
    <source>
        <dbReference type="Proteomes" id="UP000031829"/>
    </source>
</evidence>